<evidence type="ECO:0008006" key="4">
    <source>
        <dbReference type="Google" id="ProtNLM"/>
    </source>
</evidence>
<evidence type="ECO:0000313" key="2">
    <source>
        <dbReference type="EMBL" id="MEC4717913.1"/>
    </source>
</evidence>
<proteinExistence type="predicted"/>
<name>A0ABU6J315_9BURK</name>
<sequence length="247" mass="26056">MMSVTKTGGSQNARTYTEKPNDVGAKGSGKTIEVKNSEELKSALANAESGTTIRLADGEYNGNFELKGKSNVTIEGSRNAKINGGDMNSGYALHVEDSENITLKGFSVTGGQKGIVFDGTNKSLLDDLSITGTGQEAVHFRKNSSDNVIQNSFINDTGNIDPGYGEGVYIGSDDEKGIDLSNNNKVLGVEFGDDVTAENVDIKEHTQGNVVAYSKLNESGITGEHFADTAIDVKPAASGTLLYGNFI</sequence>
<reference evidence="2 3" key="1">
    <citation type="submission" date="2023-10" db="EMBL/GenBank/DDBJ databases">
        <title>Noviherbaspirillum sp. CPCC 100848 genome assembly.</title>
        <authorList>
            <person name="Li X.Y."/>
            <person name="Fang X.M."/>
        </authorList>
    </citation>
    <scope>NUCLEOTIDE SEQUENCE [LARGE SCALE GENOMIC DNA]</scope>
    <source>
        <strain evidence="2 3">CPCC 100848</strain>
    </source>
</reference>
<dbReference type="InterPro" id="IPR012334">
    <property type="entry name" value="Pectin_lyas_fold"/>
</dbReference>
<dbReference type="Proteomes" id="UP001352263">
    <property type="component" value="Unassembled WGS sequence"/>
</dbReference>
<organism evidence="2 3">
    <name type="scientific">Noviherbaspirillum album</name>
    <dbReference type="NCBI Taxonomy" id="3080276"/>
    <lineage>
        <taxon>Bacteria</taxon>
        <taxon>Pseudomonadati</taxon>
        <taxon>Pseudomonadota</taxon>
        <taxon>Betaproteobacteria</taxon>
        <taxon>Burkholderiales</taxon>
        <taxon>Oxalobacteraceae</taxon>
        <taxon>Noviherbaspirillum</taxon>
    </lineage>
</organism>
<dbReference type="RefSeq" id="WP_326504658.1">
    <property type="nucleotide sequence ID" value="NZ_JAWIIV010000001.1"/>
</dbReference>
<comment type="caution">
    <text evidence="2">The sequence shown here is derived from an EMBL/GenBank/DDBJ whole genome shotgun (WGS) entry which is preliminary data.</text>
</comment>
<evidence type="ECO:0000313" key="3">
    <source>
        <dbReference type="Proteomes" id="UP001352263"/>
    </source>
</evidence>
<gene>
    <name evidence="2" type="ORF">RY831_02010</name>
</gene>
<keyword evidence="3" id="KW-1185">Reference proteome</keyword>
<evidence type="ECO:0000256" key="1">
    <source>
        <dbReference type="SAM" id="MobiDB-lite"/>
    </source>
</evidence>
<protein>
    <recommendedName>
        <fullName evidence="4">Right handed beta helix domain-containing protein</fullName>
    </recommendedName>
</protein>
<dbReference type="InterPro" id="IPR011050">
    <property type="entry name" value="Pectin_lyase_fold/virulence"/>
</dbReference>
<dbReference type="SUPFAM" id="SSF51126">
    <property type="entry name" value="Pectin lyase-like"/>
    <property type="match status" value="1"/>
</dbReference>
<feature type="compositionally biased region" description="Polar residues" evidence="1">
    <location>
        <begin position="1"/>
        <end position="15"/>
    </location>
</feature>
<dbReference type="EMBL" id="JAWIIV010000001">
    <property type="protein sequence ID" value="MEC4717913.1"/>
    <property type="molecule type" value="Genomic_DNA"/>
</dbReference>
<feature type="region of interest" description="Disordered" evidence="1">
    <location>
        <begin position="1"/>
        <end position="30"/>
    </location>
</feature>
<dbReference type="Gene3D" id="2.160.20.10">
    <property type="entry name" value="Single-stranded right-handed beta-helix, Pectin lyase-like"/>
    <property type="match status" value="1"/>
</dbReference>
<accession>A0ABU6J315</accession>